<evidence type="ECO:0000313" key="2">
    <source>
        <dbReference type="EMBL" id="KAF2662330.1"/>
    </source>
</evidence>
<gene>
    <name evidence="2" type="ORF">K491DRAFT_710270</name>
</gene>
<reference evidence="2" key="1">
    <citation type="journal article" date="2020" name="Stud. Mycol.">
        <title>101 Dothideomycetes genomes: a test case for predicting lifestyles and emergence of pathogens.</title>
        <authorList>
            <person name="Haridas S."/>
            <person name="Albert R."/>
            <person name="Binder M."/>
            <person name="Bloem J."/>
            <person name="Labutti K."/>
            <person name="Salamov A."/>
            <person name="Andreopoulos B."/>
            <person name="Baker S."/>
            <person name="Barry K."/>
            <person name="Bills G."/>
            <person name="Bluhm B."/>
            <person name="Cannon C."/>
            <person name="Castanera R."/>
            <person name="Culley D."/>
            <person name="Daum C."/>
            <person name="Ezra D."/>
            <person name="Gonzalez J."/>
            <person name="Henrissat B."/>
            <person name="Kuo A."/>
            <person name="Liang C."/>
            <person name="Lipzen A."/>
            <person name="Lutzoni F."/>
            <person name="Magnuson J."/>
            <person name="Mondo S."/>
            <person name="Nolan M."/>
            <person name="Ohm R."/>
            <person name="Pangilinan J."/>
            <person name="Park H.-J."/>
            <person name="Ramirez L."/>
            <person name="Alfaro M."/>
            <person name="Sun H."/>
            <person name="Tritt A."/>
            <person name="Yoshinaga Y."/>
            <person name="Zwiers L.-H."/>
            <person name="Turgeon B."/>
            <person name="Goodwin S."/>
            <person name="Spatafora J."/>
            <person name="Crous P."/>
            <person name="Grigoriev I."/>
        </authorList>
    </citation>
    <scope>NUCLEOTIDE SEQUENCE</scope>
    <source>
        <strain evidence="2">CBS 122681</strain>
    </source>
</reference>
<name>A0A6A6TRA0_9PLEO</name>
<dbReference type="AlphaFoldDB" id="A0A6A6TRA0"/>
<organism evidence="2 3">
    <name type="scientific">Lophiostoma macrostomum CBS 122681</name>
    <dbReference type="NCBI Taxonomy" id="1314788"/>
    <lineage>
        <taxon>Eukaryota</taxon>
        <taxon>Fungi</taxon>
        <taxon>Dikarya</taxon>
        <taxon>Ascomycota</taxon>
        <taxon>Pezizomycotina</taxon>
        <taxon>Dothideomycetes</taxon>
        <taxon>Pleosporomycetidae</taxon>
        <taxon>Pleosporales</taxon>
        <taxon>Lophiostomataceae</taxon>
        <taxon>Lophiostoma</taxon>
    </lineage>
</organism>
<protein>
    <submittedName>
        <fullName evidence="2">Uncharacterized protein</fullName>
    </submittedName>
</protein>
<accession>A0A6A6TRA0</accession>
<keyword evidence="3" id="KW-1185">Reference proteome</keyword>
<feature type="signal peptide" evidence="1">
    <location>
        <begin position="1"/>
        <end position="18"/>
    </location>
</feature>
<dbReference type="EMBL" id="MU004290">
    <property type="protein sequence ID" value="KAF2662330.1"/>
    <property type="molecule type" value="Genomic_DNA"/>
</dbReference>
<sequence length="195" mass="20292">MTIFTHFLLASLASLAASSNLAIAIALPQSSSPSTHTVICSNAAGKIDFGSNIGITAELDSWVQTGGATDGSGSDVTRAVQQNNFPVYYGSHAGENITVTLVSVLRGYYVPLEGIKGAASSVWQSCIEGGNQADVDGNYVDVGEYARWGNCDDEQLLVGVWKFGAADLALCAWNPKTVYCPYAAGCSTNPGGGQR</sequence>
<keyword evidence="1" id="KW-0732">Signal</keyword>
<proteinExistence type="predicted"/>
<feature type="chain" id="PRO_5025415792" evidence="1">
    <location>
        <begin position="19"/>
        <end position="195"/>
    </location>
</feature>
<evidence type="ECO:0000256" key="1">
    <source>
        <dbReference type="SAM" id="SignalP"/>
    </source>
</evidence>
<dbReference type="Proteomes" id="UP000799324">
    <property type="component" value="Unassembled WGS sequence"/>
</dbReference>
<evidence type="ECO:0000313" key="3">
    <source>
        <dbReference type="Proteomes" id="UP000799324"/>
    </source>
</evidence>